<dbReference type="SUPFAM" id="SSF51338">
    <property type="entry name" value="Composite domain of metallo-dependent hydrolases"/>
    <property type="match status" value="1"/>
</dbReference>
<evidence type="ECO:0000256" key="2">
    <source>
        <dbReference type="ARBA" id="ARBA00022801"/>
    </source>
</evidence>
<evidence type="ECO:0000259" key="3">
    <source>
        <dbReference type="Pfam" id="PF01979"/>
    </source>
</evidence>
<dbReference type="InterPro" id="IPR032466">
    <property type="entry name" value="Metal_Hydrolase"/>
</dbReference>
<name>A0A6M0RGI3_9CYAN</name>
<dbReference type="Pfam" id="PF01979">
    <property type="entry name" value="Amidohydro_1"/>
    <property type="match status" value="1"/>
</dbReference>
<dbReference type="GO" id="GO:0046872">
    <property type="term" value="F:metal ion binding"/>
    <property type="evidence" value="ECO:0007669"/>
    <property type="project" value="UniProtKB-KW"/>
</dbReference>
<dbReference type="CDD" id="cd01293">
    <property type="entry name" value="Bact_CD"/>
    <property type="match status" value="1"/>
</dbReference>
<dbReference type="PANTHER" id="PTHR32027:SF9">
    <property type="entry name" value="BLL3847 PROTEIN"/>
    <property type="match status" value="1"/>
</dbReference>
<evidence type="ECO:0000256" key="1">
    <source>
        <dbReference type="ARBA" id="ARBA00022723"/>
    </source>
</evidence>
<dbReference type="Gene3D" id="2.30.40.10">
    <property type="entry name" value="Urease, subunit C, domain 1"/>
    <property type="match status" value="1"/>
</dbReference>
<accession>A0A6M0RGI3</accession>
<dbReference type="AlphaFoldDB" id="A0A6M0RGI3"/>
<keyword evidence="5" id="KW-1185">Reference proteome</keyword>
<dbReference type="EMBL" id="QXHD01000004">
    <property type="protein sequence ID" value="NEZ55348.1"/>
    <property type="molecule type" value="Genomic_DNA"/>
</dbReference>
<dbReference type="PANTHER" id="PTHR32027">
    <property type="entry name" value="CYTOSINE DEAMINASE"/>
    <property type="match status" value="1"/>
</dbReference>
<keyword evidence="2 4" id="KW-0378">Hydrolase</keyword>
<protein>
    <submittedName>
        <fullName evidence="4">Amidohydrolase</fullName>
    </submittedName>
</protein>
<proteinExistence type="predicted"/>
<dbReference type="InterPro" id="IPR011059">
    <property type="entry name" value="Metal-dep_hydrolase_composite"/>
</dbReference>
<sequence>MVITLKIVDATLPGREGRWSIAMQGCVITEVAPQIEASAQLTLKAKGRLVIPGLVDGHLHLDKALLLTQRPAQTGTFQEALAETGNLKQRFTIEDIQSRARDVIKREINFGTTLMRSHVEVDPILQLTAMEALLPLKHEYAWGLTLQLAVFAQEGITHQPGTVDLLRQAMTMGGDVIGSAPYVDPDPEQNIRIIFDLAQEFDCDVDFHLDFLDDDSPLLLPTVVEETLRRGWQGRVCLGHMTKLAGLTPEILREMAAMLRDAGISVLALPATDLYMMGRKDSHNVRRGVAPIDQLMNDGVTVGIATNNIQNLFTPFGDGDVLKICTLLAQTLQLGTAESHIQCLEMATTSAAKAIGVSNHGIAPGNMADLILIGANSASEVIGTAPIERRVIKRGKIVAETHTQRILLSPETNSL</sequence>
<dbReference type="InterPro" id="IPR006680">
    <property type="entry name" value="Amidohydro-rel"/>
</dbReference>
<organism evidence="4 5">
    <name type="scientific">Adonisia turfae CCMR0081</name>
    <dbReference type="NCBI Taxonomy" id="2292702"/>
    <lineage>
        <taxon>Bacteria</taxon>
        <taxon>Bacillati</taxon>
        <taxon>Cyanobacteriota</taxon>
        <taxon>Adonisia</taxon>
        <taxon>Adonisia turfae</taxon>
    </lineage>
</organism>
<dbReference type="GO" id="GO:0016814">
    <property type="term" value="F:hydrolase activity, acting on carbon-nitrogen (but not peptide) bonds, in cyclic amidines"/>
    <property type="evidence" value="ECO:0007669"/>
    <property type="project" value="UniProtKB-ARBA"/>
</dbReference>
<dbReference type="Gene3D" id="3.20.20.140">
    <property type="entry name" value="Metal-dependent hydrolases"/>
    <property type="match status" value="1"/>
</dbReference>
<dbReference type="RefSeq" id="WP_163697166.1">
    <property type="nucleotide sequence ID" value="NZ_QXHD01000004.1"/>
</dbReference>
<dbReference type="GO" id="GO:0019239">
    <property type="term" value="F:deaminase activity"/>
    <property type="evidence" value="ECO:0007669"/>
    <property type="project" value="UniProtKB-ARBA"/>
</dbReference>
<gene>
    <name evidence="4" type="ORF">DXZ20_06585</name>
</gene>
<dbReference type="Proteomes" id="UP000481033">
    <property type="component" value="Unassembled WGS sequence"/>
</dbReference>
<evidence type="ECO:0000313" key="5">
    <source>
        <dbReference type="Proteomes" id="UP000481033"/>
    </source>
</evidence>
<dbReference type="SUPFAM" id="SSF51556">
    <property type="entry name" value="Metallo-dependent hydrolases"/>
    <property type="match status" value="1"/>
</dbReference>
<dbReference type="FunFam" id="3.20.20.140:FF:000019">
    <property type="entry name" value="Cytosine deaminase"/>
    <property type="match status" value="1"/>
</dbReference>
<evidence type="ECO:0000313" key="4">
    <source>
        <dbReference type="EMBL" id="NEZ55348.1"/>
    </source>
</evidence>
<comment type="caution">
    <text evidence="4">The sequence shown here is derived from an EMBL/GenBank/DDBJ whole genome shotgun (WGS) entry which is preliminary data.</text>
</comment>
<dbReference type="InterPro" id="IPR052349">
    <property type="entry name" value="Metallo-hydrolase_Enzymes"/>
</dbReference>
<keyword evidence="1" id="KW-0479">Metal-binding</keyword>
<reference evidence="4 5" key="1">
    <citation type="journal article" date="2020" name="Microb. Ecol.">
        <title>Ecogenomics of the Marine Benthic Filamentous Cyanobacterium Adonisia.</title>
        <authorList>
            <person name="Walter J.M."/>
            <person name="Coutinho F.H."/>
            <person name="Leomil L."/>
            <person name="Hargreaves P.I."/>
            <person name="Campeao M.E."/>
            <person name="Vieira V.V."/>
            <person name="Silva B.S."/>
            <person name="Fistarol G.O."/>
            <person name="Salomon P.S."/>
            <person name="Sawabe T."/>
            <person name="Mino S."/>
            <person name="Hosokawa M."/>
            <person name="Miyashita H."/>
            <person name="Maruyama F."/>
            <person name="van Verk M.C."/>
            <person name="Dutilh B.E."/>
            <person name="Thompson C.C."/>
            <person name="Thompson F.L."/>
        </authorList>
    </citation>
    <scope>NUCLEOTIDE SEQUENCE [LARGE SCALE GENOMIC DNA]</scope>
    <source>
        <strain evidence="4 5">CCMR0081</strain>
    </source>
</reference>
<feature type="domain" description="Amidohydrolase-related" evidence="3">
    <location>
        <begin position="49"/>
        <end position="398"/>
    </location>
</feature>